<keyword evidence="7 8" id="KW-0472">Membrane</keyword>
<comment type="caution">
    <text evidence="9">The sequence shown here is derived from an EMBL/GenBank/DDBJ whole genome shotgun (WGS) entry which is preliminary data.</text>
</comment>
<dbReference type="GO" id="GO:0006506">
    <property type="term" value="P:GPI anchor biosynthetic process"/>
    <property type="evidence" value="ECO:0007669"/>
    <property type="project" value="UniProtKB-KW"/>
</dbReference>
<gene>
    <name evidence="9" type="ORF">PYX00_011741</name>
</gene>
<feature type="transmembrane region" description="Helical" evidence="8">
    <location>
        <begin position="121"/>
        <end position="141"/>
    </location>
</feature>
<dbReference type="GO" id="GO:0000506">
    <property type="term" value="C:glycosylphosphatidylinositol-N-acetylglucosaminyltransferase (GPI-GnT) complex"/>
    <property type="evidence" value="ECO:0007669"/>
    <property type="project" value="TreeGrafter"/>
</dbReference>
<evidence type="ECO:0000256" key="2">
    <source>
        <dbReference type="ARBA" id="ARBA00004687"/>
    </source>
</evidence>
<accession>A0AAW2H8A0</accession>
<evidence type="ECO:0000256" key="5">
    <source>
        <dbReference type="ARBA" id="ARBA00022692"/>
    </source>
</evidence>
<evidence type="ECO:0000256" key="4">
    <source>
        <dbReference type="ARBA" id="ARBA00022502"/>
    </source>
</evidence>
<evidence type="ECO:0000256" key="6">
    <source>
        <dbReference type="ARBA" id="ARBA00022989"/>
    </source>
</evidence>
<proteinExistence type="inferred from homology"/>
<dbReference type="InterPro" id="IPR009450">
    <property type="entry name" value="Plno_GlcNAc_GPI2"/>
</dbReference>
<organism evidence="9">
    <name type="scientific">Menopon gallinae</name>
    <name type="common">poultry shaft louse</name>
    <dbReference type="NCBI Taxonomy" id="328185"/>
    <lineage>
        <taxon>Eukaryota</taxon>
        <taxon>Metazoa</taxon>
        <taxon>Ecdysozoa</taxon>
        <taxon>Arthropoda</taxon>
        <taxon>Hexapoda</taxon>
        <taxon>Insecta</taxon>
        <taxon>Pterygota</taxon>
        <taxon>Neoptera</taxon>
        <taxon>Paraneoptera</taxon>
        <taxon>Psocodea</taxon>
        <taxon>Troctomorpha</taxon>
        <taxon>Phthiraptera</taxon>
        <taxon>Amblycera</taxon>
        <taxon>Menoponidae</taxon>
        <taxon>Menopon</taxon>
    </lineage>
</organism>
<feature type="transmembrane region" description="Helical" evidence="8">
    <location>
        <begin position="65"/>
        <end position="84"/>
    </location>
</feature>
<dbReference type="Pfam" id="PF06432">
    <property type="entry name" value="GPI2"/>
    <property type="match status" value="1"/>
</dbReference>
<evidence type="ECO:0000313" key="9">
    <source>
        <dbReference type="EMBL" id="KAL0266024.1"/>
    </source>
</evidence>
<comment type="pathway">
    <text evidence="2">Glycolipid biosynthesis; glycosylphosphatidylinositol-anchor biosynthesis.</text>
</comment>
<dbReference type="PANTHER" id="PTHR12982:SF0">
    <property type="entry name" value="PHOSPHATIDYLINOSITOL N-ACETYLGLUCOSAMINYLTRANSFERASE SUBUNIT C"/>
    <property type="match status" value="1"/>
</dbReference>
<dbReference type="AlphaFoldDB" id="A0AAW2H8A0"/>
<keyword evidence="4" id="KW-0337">GPI-anchor biosynthesis</keyword>
<sequence>MMKRGWTKNLYTKQPYPNNYMETPRRKSPETSYDSMYEINRLSKNVSAIFMHFSAYYHIKENGVHGAQFLLLSILSVLIFVFFRQTLSTRMVVQALIILSIVFLVTPALKTLVDEISDDTIYMHFVILSLFFIFDTTRCAIMSDPENRLCIGDRPLSIEHVDIFKIKTVQAPVVGYNAVLVSTILLTSRLNSDVDAFFVHCFTFF</sequence>
<evidence type="ECO:0000256" key="8">
    <source>
        <dbReference type="SAM" id="Phobius"/>
    </source>
</evidence>
<dbReference type="PANTHER" id="PTHR12982">
    <property type="entry name" value="PHOSPHATIDYLINOSITOL GLYCAN, CLASS C"/>
    <property type="match status" value="1"/>
</dbReference>
<protein>
    <submittedName>
        <fullName evidence="9">Uncharacterized protein</fullName>
    </submittedName>
</protein>
<reference evidence="9" key="1">
    <citation type="journal article" date="2024" name="Gigascience">
        <title>Chromosome-level genome of the poultry shaft louse Menopon gallinae provides insight into the host-switching and adaptive evolution of parasitic lice.</title>
        <authorList>
            <person name="Xu Y."/>
            <person name="Ma L."/>
            <person name="Liu S."/>
            <person name="Liang Y."/>
            <person name="Liu Q."/>
            <person name="He Z."/>
            <person name="Tian L."/>
            <person name="Duan Y."/>
            <person name="Cai W."/>
            <person name="Li H."/>
            <person name="Song F."/>
        </authorList>
    </citation>
    <scope>NUCLEOTIDE SEQUENCE</scope>
    <source>
        <strain evidence="9">Cailab_2023a</strain>
    </source>
</reference>
<keyword evidence="5 8" id="KW-0812">Transmembrane</keyword>
<evidence type="ECO:0000256" key="3">
    <source>
        <dbReference type="ARBA" id="ARBA00008321"/>
    </source>
</evidence>
<comment type="similarity">
    <text evidence="3">Belongs to the PIGC family.</text>
</comment>
<comment type="subcellular location">
    <subcellularLocation>
        <location evidence="1">Membrane</location>
        <topology evidence="1">Multi-pass membrane protein</topology>
    </subcellularLocation>
</comment>
<feature type="transmembrane region" description="Helical" evidence="8">
    <location>
        <begin position="91"/>
        <end position="109"/>
    </location>
</feature>
<dbReference type="EMBL" id="JARGDH010000006">
    <property type="protein sequence ID" value="KAL0266024.1"/>
    <property type="molecule type" value="Genomic_DNA"/>
</dbReference>
<name>A0AAW2H8A0_9NEOP</name>
<evidence type="ECO:0000256" key="1">
    <source>
        <dbReference type="ARBA" id="ARBA00004141"/>
    </source>
</evidence>
<evidence type="ECO:0000256" key="7">
    <source>
        <dbReference type="ARBA" id="ARBA00023136"/>
    </source>
</evidence>
<keyword evidence="6 8" id="KW-1133">Transmembrane helix</keyword>